<feature type="region of interest" description="Disordered" evidence="5">
    <location>
        <begin position="336"/>
        <end position="390"/>
    </location>
</feature>
<evidence type="ECO:0000259" key="7">
    <source>
        <dbReference type="Pfam" id="PF00924"/>
    </source>
</evidence>
<evidence type="ECO:0000313" key="9">
    <source>
        <dbReference type="Proteomes" id="UP001519363"/>
    </source>
</evidence>
<dbReference type="InterPro" id="IPR006685">
    <property type="entry name" value="MscS_channel_2nd"/>
</dbReference>
<comment type="caution">
    <text evidence="8">The sequence shown here is derived from an EMBL/GenBank/DDBJ whole genome shotgun (WGS) entry which is preliminary data.</text>
</comment>
<gene>
    <name evidence="8" type="ORF">JOF53_001499</name>
</gene>
<dbReference type="Gene3D" id="2.30.30.60">
    <property type="match status" value="1"/>
</dbReference>
<accession>A0ABS5A7Q8</accession>
<dbReference type="SUPFAM" id="SSF50182">
    <property type="entry name" value="Sm-like ribonucleoproteins"/>
    <property type="match status" value="1"/>
</dbReference>
<keyword evidence="2 6" id="KW-0812">Transmembrane</keyword>
<keyword evidence="4 6" id="KW-0472">Membrane</keyword>
<organism evidence="8 9">
    <name type="scientific">Crossiella equi</name>
    <dbReference type="NCBI Taxonomy" id="130796"/>
    <lineage>
        <taxon>Bacteria</taxon>
        <taxon>Bacillati</taxon>
        <taxon>Actinomycetota</taxon>
        <taxon>Actinomycetes</taxon>
        <taxon>Pseudonocardiales</taxon>
        <taxon>Pseudonocardiaceae</taxon>
        <taxon>Crossiella</taxon>
    </lineage>
</organism>
<feature type="transmembrane region" description="Helical" evidence="6">
    <location>
        <begin position="85"/>
        <end position="108"/>
    </location>
</feature>
<reference evidence="8 9" key="1">
    <citation type="submission" date="2021-03" db="EMBL/GenBank/DDBJ databases">
        <title>Sequencing the genomes of 1000 actinobacteria strains.</title>
        <authorList>
            <person name="Klenk H.-P."/>
        </authorList>
    </citation>
    <scope>NUCLEOTIDE SEQUENCE [LARGE SCALE GENOMIC DNA]</scope>
    <source>
        <strain evidence="8 9">DSM 44580</strain>
    </source>
</reference>
<comment type="subcellular location">
    <subcellularLocation>
        <location evidence="1">Membrane</location>
    </subcellularLocation>
</comment>
<feature type="transmembrane region" description="Helical" evidence="6">
    <location>
        <begin position="12"/>
        <end position="33"/>
    </location>
</feature>
<keyword evidence="3 6" id="KW-1133">Transmembrane helix</keyword>
<proteinExistence type="predicted"/>
<dbReference type="RefSeq" id="WP_249044679.1">
    <property type="nucleotide sequence ID" value="NZ_JAGIOO010000001.1"/>
</dbReference>
<evidence type="ECO:0000256" key="5">
    <source>
        <dbReference type="SAM" id="MobiDB-lite"/>
    </source>
</evidence>
<feature type="compositionally biased region" description="Basic and acidic residues" evidence="5">
    <location>
        <begin position="361"/>
        <end position="374"/>
    </location>
</feature>
<evidence type="ECO:0000313" key="8">
    <source>
        <dbReference type="EMBL" id="MBP2472627.1"/>
    </source>
</evidence>
<dbReference type="Proteomes" id="UP001519363">
    <property type="component" value="Unassembled WGS sequence"/>
</dbReference>
<evidence type="ECO:0000256" key="3">
    <source>
        <dbReference type="ARBA" id="ARBA00022989"/>
    </source>
</evidence>
<sequence>MPTNWTDVLLLIGITAAACALALLAVALLHRVVRRLGRRVRLLGSLRRMYRPAQALAVLTAVQLSLWATTVSGPWRPPVLHGLGLAQIAVCAWLLVALVMVFGDTALARIRLDRVDNRQARRVHTQITLIRRVAVAVIAVVAVAAMLLTFPGARAAGASLLASAGVITAISALAAQSLLGNVFAGVQIAFSDAIRLEDVVVVDGEWGRIEDITLTYVVLHLWDDRRLILPTSYFMRTPFENWTRRESALLGTVELDVDWAVPVEEVRAELRRTLEASELWDGRVCVLQVTQATNALVRLRALMSAADAGSLWDLRCLVREDLVAWLRDHPTALPHLRLARPEPTEAPADPVLPHQTSSAPRPDDRLFGDTPDGRRRVHAFSGPAGNPAES</sequence>
<keyword evidence="9" id="KW-1185">Reference proteome</keyword>
<feature type="domain" description="Mechanosensitive ion channel MscS" evidence="7">
    <location>
        <begin position="178"/>
        <end position="244"/>
    </location>
</feature>
<feature type="transmembrane region" description="Helical" evidence="6">
    <location>
        <begin position="156"/>
        <end position="175"/>
    </location>
</feature>
<protein>
    <submittedName>
        <fullName evidence="8">Small-conductance mechanosensitive channel</fullName>
    </submittedName>
</protein>
<evidence type="ECO:0000256" key="4">
    <source>
        <dbReference type="ARBA" id="ARBA00023136"/>
    </source>
</evidence>
<dbReference type="Pfam" id="PF00924">
    <property type="entry name" value="MS_channel_2nd"/>
    <property type="match status" value="1"/>
</dbReference>
<feature type="transmembrane region" description="Helical" evidence="6">
    <location>
        <begin position="53"/>
        <end position="73"/>
    </location>
</feature>
<dbReference type="EMBL" id="JAGIOO010000001">
    <property type="protein sequence ID" value="MBP2472627.1"/>
    <property type="molecule type" value="Genomic_DNA"/>
</dbReference>
<feature type="transmembrane region" description="Helical" evidence="6">
    <location>
        <begin position="129"/>
        <end position="150"/>
    </location>
</feature>
<dbReference type="PANTHER" id="PTHR30566:SF25">
    <property type="entry name" value="INNER MEMBRANE PROTEIN"/>
    <property type="match status" value="1"/>
</dbReference>
<evidence type="ECO:0000256" key="6">
    <source>
        <dbReference type="SAM" id="Phobius"/>
    </source>
</evidence>
<evidence type="ECO:0000256" key="1">
    <source>
        <dbReference type="ARBA" id="ARBA00004370"/>
    </source>
</evidence>
<evidence type="ECO:0000256" key="2">
    <source>
        <dbReference type="ARBA" id="ARBA00022692"/>
    </source>
</evidence>
<dbReference type="PANTHER" id="PTHR30566">
    <property type="entry name" value="YNAI-RELATED MECHANOSENSITIVE ION CHANNEL"/>
    <property type="match status" value="1"/>
</dbReference>
<name>A0ABS5A7Q8_9PSEU</name>
<dbReference type="InterPro" id="IPR023408">
    <property type="entry name" value="MscS_beta-dom_sf"/>
</dbReference>
<dbReference type="Gene3D" id="1.10.287.1260">
    <property type="match status" value="1"/>
</dbReference>
<dbReference type="InterPro" id="IPR010920">
    <property type="entry name" value="LSM_dom_sf"/>
</dbReference>